<reference evidence="6" key="3">
    <citation type="submission" date="2016-07" db="EMBL/GenBank/DDBJ databases">
        <title>Evolution of pathogenesis and genome organization in the Tremellales.</title>
        <authorList>
            <person name="Cuomo C."/>
            <person name="Litvintseva A."/>
            <person name="Heitman J."/>
            <person name="Chen Y."/>
            <person name="Sun S."/>
            <person name="Springer D."/>
            <person name="Dromer F."/>
            <person name="Young S."/>
            <person name="Zeng Q."/>
            <person name="Chapman S."/>
            <person name="Gujja S."/>
            <person name="Saif S."/>
            <person name="Birren B."/>
        </authorList>
    </citation>
    <scope>NUCLEOTIDE SEQUENCE</scope>
    <source>
        <strain evidence="6">CBS 10737</strain>
    </source>
</reference>
<evidence type="ECO:0000256" key="5">
    <source>
        <dbReference type="SAM" id="MobiDB-lite"/>
    </source>
</evidence>
<reference evidence="7" key="4">
    <citation type="submission" date="2024-02" db="EMBL/GenBank/DDBJ databases">
        <title>Comparative genomics of Cryptococcus and Kwoniella reveals pathogenesis evolution and contrasting modes of karyotype evolution via chromosome fusion or intercentromeric recombination.</title>
        <authorList>
            <person name="Coelho M.A."/>
            <person name="David-Palma M."/>
            <person name="Shea T."/>
            <person name="Bowers K."/>
            <person name="McGinley-Smith S."/>
            <person name="Mohammad A.W."/>
            <person name="Gnirke A."/>
            <person name="Yurkov A.M."/>
            <person name="Nowrousian M."/>
            <person name="Sun S."/>
            <person name="Cuomo C.A."/>
            <person name="Heitman J."/>
        </authorList>
    </citation>
    <scope>NUCLEOTIDE SEQUENCE</scope>
    <source>
        <strain evidence="7">CBS 10737</strain>
    </source>
</reference>
<name>A0A1B9HUH0_9TREE</name>
<evidence type="ECO:0000256" key="1">
    <source>
        <dbReference type="ARBA" id="ARBA00006192"/>
    </source>
</evidence>
<reference evidence="6" key="1">
    <citation type="submission" date="2013-07" db="EMBL/GenBank/DDBJ databases">
        <title>The Genome Sequence of Cryptococcus pinus CBS10737.</title>
        <authorList>
            <consortium name="The Broad Institute Genome Sequencing Platform"/>
            <person name="Cuomo C."/>
            <person name="Litvintseva A."/>
            <person name="Chen Y."/>
            <person name="Heitman J."/>
            <person name="Sun S."/>
            <person name="Springer D."/>
            <person name="Dromer F."/>
            <person name="Young S.K."/>
            <person name="Zeng Q."/>
            <person name="Gargeya S."/>
            <person name="Fitzgerald M."/>
            <person name="Abouelleil A."/>
            <person name="Alvarado L."/>
            <person name="Berlin A.M."/>
            <person name="Chapman S.B."/>
            <person name="Dewar J."/>
            <person name="Goldberg J."/>
            <person name="Griggs A."/>
            <person name="Gujja S."/>
            <person name="Hansen M."/>
            <person name="Howarth C."/>
            <person name="Imamovic A."/>
            <person name="Larimer J."/>
            <person name="McCowan C."/>
            <person name="Murphy C."/>
            <person name="Pearson M."/>
            <person name="Priest M."/>
            <person name="Roberts A."/>
            <person name="Saif S."/>
            <person name="Shea T."/>
            <person name="Sykes S."/>
            <person name="Wortman J."/>
            <person name="Nusbaum C."/>
            <person name="Birren B."/>
        </authorList>
    </citation>
    <scope>NUCLEOTIDE SEQUENCE [LARGE SCALE GENOMIC DNA]</scope>
    <source>
        <strain evidence="6">CBS 10737</strain>
    </source>
</reference>
<comment type="function">
    <text evidence="3">Regulates mitochondrial small subunit maturation by controlling 15S rRNA 5'-end processing. Localizes to the 5' precursor of the 15S rRNA in a position that is subsequently occupied by mS47 in the mature yeast mtSSU. Uses structure and sequence-specific RNA recognition, binding to a single-stranded region of the precursor and specifically recognizing bases -6 to -1. The exchange of Ccm1 for mS47 is coupled to the irreversible removal of precursor rRNA that is accompanied by conformational changes of the mitoribosomal proteins uS5m and mS26. These conformational changes signal completion of 5'-end rRNA processing through protection of the mature 5'-end of the 15S rRNA and stabilization of mS47. The removal of the 5' precursor together with the dissociation of Ccm1 may be catalyzed by the 5'-3' exoribonuclease Pet127. Involved in the specific removal of group I introns in mitochondrial encoded transcripts.</text>
</comment>
<gene>
    <name evidence="6" type="ORF">I206_07295</name>
    <name evidence="7" type="ORF">I206_106490</name>
</gene>
<keyword evidence="8" id="KW-1185">Reference proteome</keyword>
<dbReference type="OrthoDB" id="5588846at2759"/>
<dbReference type="PANTHER" id="PTHR47936:SF1">
    <property type="entry name" value="PENTATRICOPEPTIDE REPEAT-CONTAINING PROTEIN GUN1, CHLOROPLASTIC"/>
    <property type="match status" value="1"/>
</dbReference>
<reference evidence="7" key="2">
    <citation type="submission" date="2013-07" db="EMBL/GenBank/DDBJ databases">
        <authorList>
            <consortium name="The Broad Institute Genome Sequencing Platform"/>
            <person name="Cuomo C."/>
            <person name="Litvintseva A."/>
            <person name="Chen Y."/>
            <person name="Heitman J."/>
            <person name="Sun S."/>
            <person name="Springer D."/>
            <person name="Dromer F."/>
            <person name="Young S.K."/>
            <person name="Zeng Q."/>
            <person name="Gargeya S."/>
            <person name="Fitzgerald M."/>
            <person name="Abouelleil A."/>
            <person name="Alvarado L."/>
            <person name="Berlin A.M."/>
            <person name="Chapman S.B."/>
            <person name="Dewar J."/>
            <person name="Goldberg J."/>
            <person name="Griggs A."/>
            <person name="Gujja S."/>
            <person name="Hansen M."/>
            <person name="Howarth C."/>
            <person name="Imamovic A."/>
            <person name="Larimer J."/>
            <person name="McCowan C."/>
            <person name="Murphy C."/>
            <person name="Pearson M."/>
            <person name="Priest M."/>
            <person name="Roberts A."/>
            <person name="Saif S."/>
            <person name="Shea T."/>
            <person name="Sykes S."/>
            <person name="Wortman J."/>
            <person name="Nusbaum C."/>
            <person name="Birren B."/>
        </authorList>
    </citation>
    <scope>NUCLEOTIDE SEQUENCE</scope>
    <source>
        <strain evidence="7">CBS 10737</strain>
    </source>
</reference>
<dbReference type="Gene3D" id="1.25.40.10">
    <property type="entry name" value="Tetratricopeptide repeat domain"/>
    <property type="match status" value="1"/>
</dbReference>
<dbReference type="Proteomes" id="UP000094020">
    <property type="component" value="Chromosome 9"/>
</dbReference>
<evidence type="ECO:0000256" key="4">
    <source>
        <dbReference type="ARBA" id="ARBA00044511"/>
    </source>
</evidence>
<evidence type="ECO:0000313" key="8">
    <source>
        <dbReference type="Proteomes" id="UP000094020"/>
    </source>
</evidence>
<comment type="similarity">
    <text evidence="1">Belongs to the CCM1 family.</text>
</comment>
<dbReference type="InterPro" id="IPR011990">
    <property type="entry name" value="TPR-like_helical_dom_sf"/>
</dbReference>
<proteinExistence type="inferred from homology"/>
<dbReference type="GeneID" id="30175664"/>
<evidence type="ECO:0000256" key="3">
    <source>
        <dbReference type="ARBA" id="ARBA00044493"/>
    </source>
</evidence>
<protein>
    <recommendedName>
        <fullName evidence="9">Pentatricopeptide repeat domain-containing protein</fullName>
    </recommendedName>
</protein>
<evidence type="ECO:0000313" key="6">
    <source>
        <dbReference type="EMBL" id="OCF46908.1"/>
    </source>
</evidence>
<dbReference type="EMBL" id="KI894015">
    <property type="protein sequence ID" value="OCF46908.1"/>
    <property type="molecule type" value="Genomic_DNA"/>
</dbReference>
<dbReference type="EMBL" id="CP144527">
    <property type="protein sequence ID" value="WWC72528.1"/>
    <property type="molecule type" value="Genomic_DNA"/>
</dbReference>
<dbReference type="AlphaFoldDB" id="A0A1B9HUH0"/>
<keyword evidence="2" id="KW-0677">Repeat</keyword>
<evidence type="ECO:0000313" key="7">
    <source>
        <dbReference type="EMBL" id="WWC72528.1"/>
    </source>
</evidence>
<feature type="region of interest" description="Disordered" evidence="5">
    <location>
        <begin position="598"/>
        <end position="621"/>
    </location>
</feature>
<organism evidence="6">
    <name type="scientific">Kwoniella pini CBS 10737</name>
    <dbReference type="NCBI Taxonomy" id="1296096"/>
    <lineage>
        <taxon>Eukaryota</taxon>
        <taxon>Fungi</taxon>
        <taxon>Dikarya</taxon>
        <taxon>Basidiomycota</taxon>
        <taxon>Agaricomycotina</taxon>
        <taxon>Tremellomycetes</taxon>
        <taxon>Tremellales</taxon>
        <taxon>Cryptococcaceae</taxon>
        <taxon>Kwoniella</taxon>
    </lineage>
</organism>
<comment type="subunit">
    <text evidence="4">Binds to mitochondrial small subunit 15S rRNA.</text>
</comment>
<dbReference type="RefSeq" id="XP_019008127.1">
    <property type="nucleotide sequence ID" value="XM_019158989.1"/>
</dbReference>
<dbReference type="STRING" id="1296096.A0A1B9HUH0"/>
<sequence length="936" mass="107782">MFRPYIARKVLRFRSVRLRRSLHNYETESSNPLPILTHLSPSSEKSSKSFPLYQNPIKNSEYIPLNKETLNSLPSDENIQRELKLRLTKKTIENLPELTENDLKNFYSDLIKTGISNNNEFIDKLKITNDSSNEENLYLPLNKKEKNEILLNLENRLLSQGQFENENENENEIHNIDSLNSIKKSINEIPRHYKIFSILAQLVIPDEGPSGTSKSPAGAVQPISHSGMNIPLGLVSKREWNVLFDEFIQKADARGAEALLDVMTLHGIPVEEDKIGQIISVDATAGRVDEVGRLTSELAQSGMQINDNHKDLYILSLLQQNPSQPEIAISQITSAEIASQPYPQSSYKVILKHLTQPSPIFQPNSHSRALAWDLFTNMRLVAHPTPSRELYTTMIKTCADSNQPEPERARDLWIEMTESEKIQPTREEYSAIIRALGSTKKDYLEAFDLLRQMLAKHHDITYTPFAEGLEDIPKFSEYVPTLETFVGLLEGTKRAGDMNRARWILTETVKLARTGQILKSKEWKDGIDADLLSGVFMTYASWKPLVRRGVVKLRDQDEQMTETQVEQTPDIAHSGQVSVENQEEEWLDVNVMEELVESSSHNSQAVEEHPNSQPDLPLTPQSSADALREATALFQRLLDDIASPSSSTDYLPFKNVVLGPKLINSYISVHLAHSSSLASTKQVYEDVWQTVLKLTNGEVKPNGWTYMQILEKCAHGNRGGINDSDRSVAFEWGKLIWEEYLKWFEINSKKLEEIIEPSIKERKKWLMGLGNRQIERIWKSIIKIYALHGKNNFDIKKSFEIFENFYKIYSPEEIIKSYKPFKIINEFKIKSSSTTNLLEINVPPYLIFNDIKLLYEKLLKNDDNDDENIKIKNKLIFMIKKYEFNLNKRRKFRFKGIGQNRELNKIKFLQRENNRRLISNEEENYDQNINDINHVD</sequence>
<evidence type="ECO:0000256" key="2">
    <source>
        <dbReference type="ARBA" id="ARBA00022737"/>
    </source>
</evidence>
<dbReference type="PANTHER" id="PTHR47936">
    <property type="entry name" value="PPR_LONG DOMAIN-CONTAINING PROTEIN"/>
    <property type="match status" value="1"/>
</dbReference>
<dbReference type="KEGG" id="kpin:30175664"/>
<dbReference type="GO" id="GO:0031930">
    <property type="term" value="P:mitochondria-nucleus signaling pathway"/>
    <property type="evidence" value="ECO:0007669"/>
    <property type="project" value="TreeGrafter"/>
</dbReference>
<evidence type="ECO:0008006" key="9">
    <source>
        <dbReference type="Google" id="ProtNLM"/>
    </source>
</evidence>
<accession>A0A1B9HUH0</accession>